<proteinExistence type="predicted"/>
<gene>
    <name evidence="1" type="ORF">RND71_004301</name>
</gene>
<accession>A0AAE1SYD2</accession>
<comment type="caution">
    <text evidence="1">The sequence shown here is derived from an EMBL/GenBank/DDBJ whole genome shotgun (WGS) entry which is preliminary data.</text>
</comment>
<dbReference type="EMBL" id="JAVYJV010000002">
    <property type="protein sequence ID" value="KAK4378005.1"/>
    <property type="molecule type" value="Genomic_DNA"/>
</dbReference>
<evidence type="ECO:0000313" key="1">
    <source>
        <dbReference type="EMBL" id="KAK4378005.1"/>
    </source>
</evidence>
<reference evidence="1" key="1">
    <citation type="submission" date="2023-12" db="EMBL/GenBank/DDBJ databases">
        <title>Genome assembly of Anisodus tanguticus.</title>
        <authorList>
            <person name="Wang Y.-J."/>
        </authorList>
    </citation>
    <scope>NUCLEOTIDE SEQUENCE</scope>
    <source>
        <strain evidence="1">KB-2021</strain>
        <tissue evidence="1">Leaf</tissue>
    </source>
</reference>
<name>A0AAE1SYD2_9SOLA</name>
<organism evidence="1 2">
    <name type="scientific">Anisodus tanguticus</name>
    <dbReference type="NCBI Taxonomy" id="243964"/>
    <lineage>
        <taxon>Eukaryota</taxon>
        <taxon>Viridiplantae</taxon>
        <taxon>Streptophyta</taxon>
        <taxon>Embryophyta</taxon>
        <taxon>Tracheophyta</taxon>
        <taxon>Spermatophyta</taxon>
        <taxon>Magnoliopsida</taxon>
        <taxon>eudicotyledons</taxon>
        <taxon>Gunneridae</taxon>
        <taxon>Pentapetalae</taxon>
        <taxon>asterids</taxon>
        <taxon>lamiids</taxon>
        <taxon>Solanales</taxon>
        <taxon>Solanaceae</taxon>
        <taxon>Solanoideae</taxon>
        <taxon>Hyoscyameae</taxon>
        <taxon>Anisodus</taxon>
    </lineage>
</organism>
<keyword evidence="2" id="KW-1185">Reference proteome</keyword>
<evidence type="ECO:0000313" key="2">
    <source>
        <dbReference type="Proteomes" id="UP001291623"/>
    </source>
</evidence>
<dbReference type="Proteomes" id="UP001291623">
    <property type="component" value="Unassembled WGS sequence"/>
</dbReference>
<protein>
    <submittedName>
        <fullName evidence="1">Uncharacterized protein</fullName>
    </submittedName>
</protein>
<dbReference type="AlphaFoldDB" id="A0AAE1SYD2"/>
<sequence length="78" mass="9334">MASPSDDNGDRKRAICTELEDLRHHIREIDMHLDEIILRGNIAELLGIEHRHAAYVKKEKELQDELENNYNVFYRRYL</sequence>